<feature type="compositionally biased region" description="Low complexity" evidence="6">
    <location>
        <begin position="30"/>
        <end position="39"/>
    </location>
</feature>
<keyword evidence="7" id="KW-0732">Signal</keyword>
<evidence type="ECO:0000313" key="10">
    <source>
        <dbReference type="Proteomes" id="UP000282674"/>
    </source>
</evidence>
<gene>
    <name evidence="9" type="ORF">EBO15_31615</name>
</gene>
<dbReference type="InterPro" id="IPR038765">
    <property type="entry name" value="Papain-like_cys_pep_sf"/>
</dbReference>
<reference evidence="9 10" key="1">
    <citation type="submission" date="2018-10" db="EMBL/GenBank/DDBJ databases">
        <title>Isolation from soil.</title>
        <authorList>
            <person name="Hu J."/>
        </authorList>
    </citation>
    <scope>NUCLEOTIDE SEQUENCE [LARGE SCALE GENOMIC DNA]</scope>
    <source>
        <strain evidence="9 10">NEAU-Ht49</strain>
    </source>
</reference>
<dbReference type="PANTHER" id="PTHR47359">
    <property type="entry name" value="PEPTIDOGLYCAN DL-ENDOPEPTIDASE CWLO"/>
    <property type="match status" value="1"/>
</dbReference>
<dbReference type="InterPro" id="IPR051794">
    <property type="entry name" value="PG_Endopeptidase_C40"/>
</dbReference>
<keyword evidence="5" id="KW-0175">Coiled coil</keyword>
<evidence type="ECO:0000256" key="3">
    <source>
        <dbReference type="ARBA" id="ARBA00022801"/>
    </source>
</evidence>
<dbReference type="Pfam" id="PF00877">
    <property type="entry name" value="NLPC_P60"/>
    <property type="match status" value="1"/>
</dbReference>
<keyword evidence="4" id="KW-0788">Thiol protease</keyword>
<keyword evidence="10" id="KW-1185">Reference proteome</keyword>
<accession>A0A3M2LNA4</accession>
<evidence type="ECO:0000259" key="8">
    <source>
        <dbReference type="PROSITE" id="PS51935"/>
    </source>
</evidence>
<evidence type="ECO:0000256" key="1">
    <source>
        <dbReference type="ARBA" id="ARBA00007074"/>
    </source>
</evidence>
<evidence type="ECO:0000313" key="9">
    <source>
        <dbReference type="EMBL" id="RMI38842.1"/>
    </source>
</evidence>
<comment type="similarity">
    <text evidence="1">Belongs to the peptidase C40 family.</text>
</comment>
<evidence type="ECO:0000256" key="6">
    <source>
        <dbReference type="SAM" id="MobiDB-lite"/>
    </source>
</evidence>
<dbReference type="EMBL" id="RFFG01000078">
    <property type="protein sequence ID" value="RMI38842.1"/>
    <property type="molecule type" value="Genomic_DNA"/>
</dbReference>
<protein>
    <submittedName>
        <fullName evidence="9">NlpC/P60 family protein</fullName>
    </submittedName>
</protein>
<evidence type="ECO:0000256" key="5">
    <source>
        <dbReference type="SAM" id="Coils"/>
    </source>
</evidence>
<name>A0A3M2LNA4_9ACTN</name>
<proteinExistence type="inferred from homology"/>
<dbReference type="OrthoDB" id="3209655at2"/>
<feature type="signal peptide" evidence="7">
    <location>
        <begin position="1"/>
        <end position="32"/>
    </location>
</feature>
<feature type="compositionally biased region" description="Basic and acidic residues" evidence="6">
    <location>
        <begin position="51"/>
        <end position="92"/>
    </location>
</feature>
<dbReference type="PANTHER" id="PTHR47359:SF3">
    <property type="entry name" value="NLP_P60 DOMAIN-CONTAINING PROTEIN-RELATED"/>
    <property type="match status" value="1"/>
</dbReference>
<dbReference type="PROSITE" id="PS51318">
    <property type="entry name" value="TAT"/>
    <property type="match status" value="1"/>
</dbReference>
<dbReference type="Proteomes" id="UP000282674">
    <property type="component" value="Unassembled WGS sequence"/>
</dbReference>
<keyword evidence="3" id="KW-0378">Hydrolase</keyword>
<feature type="region of interest" description="Disordered" evidence="6">
    <location>
        <begin position="30"/>
        <end position="92"/>
    </location>
</feature>
<comment type="caution">
    <text evidence="9">The sequence shown here is derived from an EMBL/GenBank/DDBJ whole genome shotgun (WGS) entry which is preliminary data.</text>
</comment>
<evidence type="ECO:0000256" key="4">
    <source>
        <dbReference type="ARBA" id="ARBA00022807"/>
    </source>
</evidence>
<dbReference type="PROSITE" id="PS51935">
    <property type="entry name" value="NLPC_P60"/>
    <property type="match status" value="1"/>
</dbReference>
<feature type="domain" description="NlpC/P60" evidence="8">
    <location>
        <begin position="221"/>
        <end position="338"/>
    </location>
</feature>
<dbReference type="SUPFAM" id="SSF54001">
    <property type="entry name" value="Cysteine proteinases"/>
    <property type="match status" value="1"/>
</dbReference>
<dbReference type="RefSeq" id="WP_122198138.1">
    <property type="nucleotide sequence ID" value="NZ_JBHSKC010000036.1"/>
</dbReference>
<keyword evidence="2" id="KW-0645">Protease</keyword>
<organism evidence="9 10">
    <name type="scientific">Actinomadura harenae</name>
    <dbReference type="NCBI Taxonomy" id="2483351"/>
    <lineage>
        <taxon>Bacteria</taxon>
        <taxon>Bacillati</taxon>
        <taxon>Actinomycetota</taxon>
        <taxon>Actinomycetes</taxon>
        <taxon>Streptosporangiales</taxon>
        <taxon>Thermomonosporaceae</taxon>
        <taxon>Actinomadura</taxon>
    </lineage>
</organism>
<feature type="chain" id="PRO_5018108088" evidence="7">
    <location>
        <begin position="33"/>
        <end position="338"/>
    </location>
</feature>
<dbReference type="AlphaFoldDB" id="A0A3M2LNA4"/>
<sequence>MAKDPQRRRVTLAAATVLALGLGLAAPGLAQAAPTAPQAPQTPPSPSGKPSESDLKKQLKQLQDEAEKLTEQYNKSRVDLGKAQKAERDATHRANALEAQAAPARAALGQVAANQYMSGGGPDMIFAGGGTDGGGLSDTAYLAQNRAGAVQRLQTLIDQANKAKSDAQAQTAKVKQAADQADAARTTTKGKIDQVQKLLDKLGVTRTKDPTSGYTVTVRGSALPQKMLRKALTKLGSPYVWAAAGPTTFDCSGLVIWAYAQVGKPGLPHYTGDLFQLGTKIDRGSLRQGDLVYFGGDLHHMGIYAGAGLYLQAPQTGDVVKVSRLSDRSDYAGANRIE</sequence>
<evidence type="ECO:0000256" key="7">
    <source>
        <dbReference type="SAM" id="SignalP"/>
    </source>
</evidence>
<dbReference type="Gene3D" id="3.90.1720.10">
    <property type="entry name" value="endopeptidase domain like (from Nostoc punctiforme)"/>
    <property type="match status" value="1"/>
</dbReference>
<dbReference type="InterPro" id="IPR006311">
    <property type="entry name" value="TAT_signal"/>
</dbReference>
<dbReference type="InterPro" id="IPR000064">
    <property type="entry name" value="NLP_P60_dom"/>
</dbReference>
<dbReference type="GO" id="GO:0006508">
    <property type="term" value="P:proteolysis"/>
    <property type="evidence" value="ECO:0007669"/>
    <property type="project" value="UniProtKB-KW"/>
</dbReference>
<feature type="coiled-coil region" evidence="5">
    <location>
        <begin position="150"/>
        <end position="180"/>
    </location>
</feature>
<dbReference type="GO" id="GO:0008234">
    <property type="term" value="F:cysteine-type peptidase activity"/>
    <property type="evidence" value="ECO:0007669"/>
    <property type="project" value="UniProtKB-KW"/>
</dbReference>
<evidence type="ECO:0000256" key="2">
    <source>
        <dbReference type="ARBA" id="ARBA00022670"/>
    </source>
</evidence>